<accession>A0A1A9V0M5</accession>
<feature type="signal peptide" evidence="1">
    <location>
        <begin position="1"/>
        <end position="25"/>
    </location>
</feature>
<feature type="chain" id="PRO_5008398985" evidence="1">
    <location>
        <begin position="26"/>
        <end position="192"/>
    </location>
</feature>
<keyword evidence="1" id="KW-0732">Signal</keyword>
<dbReference type="VEuPathDB" id="VectorBase:GAUT021882"/>
<sequence>MLETVIRLNLRFVCCLFIFVEGAFGAHEILSNDITYHTKFVNNTSIDKLTKPVHAKIHVIESKKKTRVSSTKSNGVEVIRNDRSESSLRQNSDNNLEEEFNKSSKNFVVKVDNETVENLQDTSTTRSTERKAFDASNLFPRMKPADDIQVKGDQLKLSLKQQTISPASTASYNPRNIKQLLTKQLYIGKLGL</sequence>
<evidence type="ECO:0000313" key="2">
    <source>
        <dbReference type="EnsemblMetazoa" id="GAUT021882-PA"/>
    </source>
</evidence>
<protein>
    <submittedName>
        <fullName evidence="2">Uncharacterized protein</fullName>
    </submittedName>
</protein>
<organism evidence="2 3">
    <name type="scientific">Glossina austeni</name>
    <name type="common">Savannah tsetse fly</name>
    <dbReference type="NCBI Taxonomy" id="7395"/>
    <lineage>
        <taxon>Eukaryota</taxon>
        <taxon>Metazoa</taxon>
        <taxon>Ecdysozoa</taxon>
        <taxon>Arthropoda</taxon>
        <taxon>Hexapoda</taxon>
        <taxon>Insecta</taxon>
        <taxon>Pterygota</taxon>
        <taxon>Neoptera</taxon>
        <taxon>Endopterygota</taxon>
        <taxon>Diptera</taxon>
        <taxon>Brachycera</taxon>
        <taxon>Muscomorpha</taxon>
        <taxon>Hippoboscoidea</taxon>
        <taxon>Glossinidae</taxon>
        <taxon>Glossina</taxon>
    </lineage>
</organism>
<dbReference type="Proteomes" id="UP000078200">
    <property type="component" value="Unassembled WGS sequence"/>
</dbReference>
<name>A0A1A9V0M5_GLOAU</name>
<keyword evidence="3" id="KW-1185">Reference proteome</keyword>
<evidence type="ECO:0000313" key="3">
    <source>
        <dbReference type="Proteomes" id="UP000078200"/>
    </source>
</evidence>
<proteinExistence type="predicted"/>
<reference evidence="2" key="1">
    <citation type="submission" date="2020-05" db="UniProtKB">
        <authorList>
            <consortium name="EnsemblMetazoa"/>
        </authorList>
    </citation>
    <scope>IDENTIFICATION</scope>
    <source>
        <strain evidence="2">TTRI</strain>
    </source>
</reference>
<dbReference type="EnsemblMetazoa" id="GAUT021882-RA">
    <property type="protein sequence ID" value="GAUT021882-PA"/>
    <property type="gene ID" value="GAUT021882"/>
</dbReference>
<dbReference type="AlphaFoldDB" id="A0A1A9V0M5"/>
<evidence type="ECO:0000256" key="1">
    <source>
        <dbReference type="SAM" id="SignalP"/>
    </source>
</evidence>